<dbReference type="Proteomes" id="UP000730618">
    <property type="component" value="Unassembled WGS sequence"/>
</dbReference>
<sequence>MKHIVRQQVAEEAGITEDQAEKAVEALVGYFKMRLPEEINSEIYNSLIGEDNTD</sequence>
<gene>
    <name evidence="1" type="ORF">PAECIP111802_01507</name>
</gene>
<proteinExistence type="predicted"/>
<comment type="caution">
    <text evidence="1">The sequence shown here is derived from an EMBL/GenBank/DDBJ whole genome shotgun (WGS) entry which is preliminary data.</text>
</comment>
<evidence type="ECO:0000313" key="2">
    <source>
        <dbReference type="Proteomes" id="UP000730618"/>
    </source>
</evidence>
<dbReference type="EMBL" id="CAJVCE010000003">
    <property type="protein sequence ID" value="CAG7628928.1"/>
    <property type="molecule type" value="Genomic_DNA"/>
</dbReference>
<organism evidence="1 2">
    <name type="scientific">Paenibacillus allorhizosphaerae</name>
    <dbReference type="NCBI Taxonomy" id="2849866"/>
    <lineage>
        <taxon>Bacteria</taxon>
        <taxon>Bacillati</taxon>
        <taxon>Bacillota</taxon>
        <taxon>Bacilli</taxon>
        <taxon>Bacillales</taxon>
        <taxon>Paenibacillaceae</taxon>
        <taxon>Paenibacillus</taxon>
    </lineage>
</organism>
<protein>
    <submittedName>
        <fullName evidence="1">Uncharacterized protein</fullName>
    </submittedName>
</protein>
<keyword evidence="2" id="KW-1185">Reference proteome</keyword>
<dbReference type="RefSeq" id="WP_218097838.1">
    <property type="nucleotide sequence ID" value="NZ_CAJVCE010000003.1"/>
</dbReference>
<name>A0ABM8VDU0_9BACL</name>
<reference evidence="1 2" key="1">
    <citation type="submission" date="2021-06" db="EMBL/GenBank/DDBJ databases">
        <authorList>
            <person name="Criscuolo A."/>
        </authorList>
    </citation>
    <scope>NUCLEOTIDE SEQUENCE [LARGE SCALE GENOMIC DNA]</scope>
    <source>
        <strain evidence="2">CIP 111802</strain>
    </source>
</reference>
<evidence type="ECO:0000313" key="1">
    <source>
        <dbReference type="EMBL" id="CAG7628928.1"/>
    </source>
</evidence>
<accession>A0ABM8VDU0</accession>